<evidence type="ECO:0000256" key="3">
    <source>
        <dbReference type="ARBA" id="ARBA00022630"/>
    </source>
</evidence>
<evidence type="ECO:0000256" key="7">
    <source>
        <dbReference type="ARBA" id="ARBA00023033"/>
    </source>
</evidence>
<dbReference type="SUPFAM" id="SSF51905">
    <property type="entry name" value="FAD/NAD(P)-binding domain"/>
    <property type="match status" value="1"/>
</dbReference>
<dbReference type="EMBL" id="BLAE01000005">
    <property type="protein sequence ID" value="GES07207.1"/>
    <property type="molecule type" value="Genomic_DNA"/>
</dbReference>
<dbReference type="InterPro" id="IPR036188">
    <property type="entry name" value="FAD/NAD-bd_sf"/>
</dbReference>
<dbReference type="FunFam" id="3.50.50.60:FF:000341">
    <property type="entry name" value="Baeyer-Villiger monooxygenase"/>
    <property type="match status" value="1"/>
</dbReference>
<evidence type="ECO:0000313" key="9">
    <source>
        <dbReference type="Proteomes" id="UP000331127"/>
    </source>
</evidence>
<keyword evidence="6" id="KW-0560">Oxidoreductase</keyword>
<keyword evidence="4" id="KW-0274">FAD</keyword>
<dbReference type="Gene3D" id="3.50.50.60">
    <property type="entry name" value="FAD/NAD(P)-binding domain"/>
    <property type="match status" value="2"/>
</dbReference>
<protein>
    <submittedName>
        <fullName evidence="8">Monooxygenase</fullName>
    </submittedName>
</protein>
<keyword evidence="5" id="KW-0521">NADP</keyword>
<dbReference type="PRINTS" id="PR00411">
    <property type="entry name" value="PNDRDTASEI"/>
</dbReference>
<dbReference type="GO" id="GO:0016709">
    <property type="term" value="F:oxidoreductase activity, acting on paired donors, with incorporation or reduction of molecular oxygen, NAD(P)H as one donor, and incorporation of one atom of oxygen"/>
    <property type="evidence" value="ECO:0007669"/>
    <property type="project" value="UniProtKB-ARBA"/>
</dbReference>
<dbReference type="InterPro" id="IPR050775">
    <property type="entry name" value="FAD-binding_Monooxygenases"/>
</dbReference>
<reference evidence="8 9" key="1">
    <citation type="submission" date="2019-10" db="EMBL/GenBank/DDBJ databases">
        <title>Whole genome shotgun sequence of Acrocarpospora macrocephala NBRC 16266.</title>
        <authorList>
            <person name="Ichikawa N."/>
            <person name="Kimura A."/>
            <person name="Kitahashi Y."/>
            <person name="Komaki H."/>
            <person name="Oguchi A."/>
        </authorList>
    </citation>
    <scope>NUCLEOTIDE SEQUENCE [LARGE SCALE GENOMIC DNA]</scope>
    <source>
        <strain evidence="8 9">NBRC 16266</strain>
    </source>
</reference>
<name>A0A5M3WDR2_9ACTN</name>
<evidence type="ECO:0000256" key="5">
    <source>
        <dbReference type="ARBA" id="ARBA00022857"/>
    </source>
</evidence>
<keyword evidence="3" id="KW-0285">Flavoprotein</keyword>
<proteinExistence type="inferred from homology"/>
<comment type="similarity">
    <text evidence="2">Belongs to the FAD-binding monooxygenase family.</text>
</comment>
<evidence type="ECO:0000313" key="8">
    <source>
        <dbReference type="EMBL" id="GES07207.1"/>
    </source>
</evidence>
<evidence type="ECO:0000256" key="4">
    <source>
        <dbReference type="ARBA" id="ARBA00022827"/>
    </source>
</evidence>
<keyword evidence="9" id="KW-1185">Reference proteome</keyword>
<dbReference type="AlphaFoldDB" id="A0A5M3WDR2"/>
<dbReference type="OrthoDB" id="5168853at2"/>
<sequence length="594" mass="66764">MADIDVDVEALREKYREERDKRLRTNGTDQYKFAEDQYAHFDDDPHAPPPPPREPLHEELDVLVIGGGFGGLQAAATMRSAGIHDFRILDVAADFGGTWYWNRYPGIRCDVESYIYLPYLEETGFIPSERYVTGAEIFRYCQKLGRHFGLYERALFQTKVTGLEWDEESARWTVSTSRGDRLRPRFVVTQSGIFNRPQLPGIPGIETFQGHMFHSARWDFAYTGGDSTGGLDRLHDKRVGVIGTGATGLQMVPKLAEGAQHLTVFQRTPTAVGVRDNGPTDLEWFKSLPAGWQKAREDSFNRLMSMENVDCPVDDGWARFFRHQLEAVERLPEAERTPEAIGSATEAADYEWGEKLRARVDTIVHDPGKAELLKAYYRTLCKRPGFSDDYLPAFDQGNVSLVDVSGGIERITERGVVVDGVEHELDCVIFATGFELGTTWCHQAGYDVVSRGGARLSEKWADGIKTYHGLFSHGFPNSFFMGLTQTGTTISVPHMLQEQVNHITHIVRHCLDAGVTRVEATVEAEREWQEVIAAKTALRRPFQEACTPGYFNAEGKPEDMRSAIGSGMYFPSTEFFAMLADWRRSGDFAGLELS</sequence>
<evidence type="ECO:0000256" key="1">
    <source>
        <dbReference type="ARBA" id="ARBA00001974"/>
    </source>
</evidence>
<comment type="cofactor">
    <cofactor evidence="1">
        <name>FAD</name>
        <dbReference type="ChEBI" id="CHEBI:57692"/>
    </cofactor>
</comment>
<dbReference type="Pfam" id="PF13738">
    <property type="entry name" value="Pyr_redox_3"/>
    <property type="match status" value="1"/>
</dbReference>
<comment type="caution">
    <text evidence="8">The sequence shown here is derived from an EMBL/GenBank/DDBJ whole genome shotgun (WGS) entry which is preliminary data.</text>
</comment>
<gene>
    <name evidence="8" type="ORF">Amac_008020</name>
</gene>
<keyword evidence="7 8" id="KW-0503">Monooxygenase</keyword>
<dbReference type="PANTHER" id="PTHR43098">
    <property type="entry name" value="L-ORNITHINE N(5)-MONOOXYGENASE-RELATED"/>
    <property type="match status" value="1"/>
</dbReference>
<accession>A0A5M3WDR2</accession>
<organism evidence="8 9">
    <name type="scientific">Acrocarpospora macrocephala</name>
    <dbReference type="NCBI Taxonomy" id="150177"/>
    <lineage>
        <taxon>Bacteria</taxon>
        <taxon>Bacillati</taxon>
        <taxon>Actinomycetota</taxon>
        <taxon>Actinomycetes</taxon>
        <taxon>Streptosporangiales</taxon>
        <taxon>Streptosporangiaceae</taxon>
        <taxon>Acrocarpospora</taxon>
    </lineage>
</organism>
<dbReference type="PANTHER" id="PTHR43098:SF4">
    <property type="entry name" value="BLR3857 PROTEIN"/>
    <property type="match status" value="1"/>
</dbReference>
<dbReference type="Proteomes" id="UP000331127">
    <property type="component" value="Unassembled WGS sequence"/>
</dbReference>
<evidence type="ECO:0000256" key="2">
    <source>
        <dbReference type="ARBA" id="ARBA00010139"/>
    </source>
</evidence>
<dbReference type="RefSeq" id="WP_155352919.1">
    <property type="nucleotide sequence ID" value="NZ_BAAAHL010000077.1"/>
</dbReference>
<evidence type="ECO:0000256" key="6">
    <source>
        <dbReference type="ARBA" id="ARBA00023002"/>
    </source>
</evidence>